<dbReference type="OrthoDB" id="2014201at2759"/>
<proteinExistence type="predicted"/>
<accession>R0KNC2</accession>
<dbReference type="GO" id="GO:0016740">
    <property type="term" value="F:transferase activity"/>
    <property type="evidence" value="ECO:0007669"/>
    <property type="project" value="UniProtKB-KW"/>
</dbReference>
<feature type="region of interest" description="Disordered" evidence="1">
    <location>
        <begin position="1"/>
        <end position="76"/>
    </location>
</feature>
<dbReference type="STRING" id="671987.R0KNC2"/>
<keyword evidence="2" id="KW-0808">Transferase</keyword>
<dbReference type="InterPro" id="IPR029044">
    <property type="entry name" value="Nucleotide-diphossugar_trans"/>
</dbReference>
<dbReference type="eggNOG" id="KOG1950">
    <property type="taxonomic scope" value="Eukaryota"/>
</dbReference>
<evidence type="ECO:0000313" key="3">
    <source>
        <dbReference type="Proteomes" id="UP000016935"/>
    </source>
</evidence>
<reference evidence="2 3" key="2">
    <citation type="journal article" date="2013" name="PLoS Genet.">
        <title>Comparative genome structure, secondary metabolite, and effector coding capacity across Cochliobolus pathogens.</title>
        <authorList>
            <person name="Condon B.J."/>
            <person name="Leng Y."/>
            <person name="Wu D."/>
            <person name="Bushley K.E."/>
            <person name="Ohm R.A."/>
            <person name="Otillar R."/>
            <person name="Martin J."/>
            <person name="Schackwitz W."/>
            <person name="Grimwood J."/>
            <person name="MohdZainudin N."/>
            <person name="Xue C."/>
            <person name="Wang R."/>
            <person name="Manning V.A."/>
            <person name="Dhillon B."/>
            <person name="Tu Z.J."/>
            <person name="Steffenson B.J."/>
            <person name="Salamov A."/>
            <person name="Sun H."/>
            <person name="Lowry S."/>
            <person name="LaButti K."/>
            <person name="Han J."/>
            <person name="Copeland A."/>
            <person name="Lindquist E."/>
            <person name="Barry K."/>
            <person name="Schmutz J."/>
            <person name="Baker S.E."/>
            <person name="Ciuffetti L.M."/>
            <person name="Grigoriev I.V."/>
            <person name="Zhong S."/>
            <person name="Turgeon B.G."/>
        </authorList>
    </citation>
    <scope>NUCLEOTIDE SEQUENCE [LARGE SCALE GENOMIC DNA]</scope>
    <source>
        <strain evidence="3">28A</strain>
    </source>
</reference>
<dbReference type="AlphaFoldDB" id="R0KNC2"/>
<dbReference type="Proteomes" id="UP000016935">
    <property type="component" value="Unassembled WGS sequence"/>
</dbReference>
<evidence type="ECO:0000256" key="1">
    <source>
        <dbReference type="SAM" id="MobiDB-lite"/>
    </source>
</evidence>
<dbReference type="HOGENOM" id="CLU_048469_0_0_1"/>
<gene>
    <name evidence="2" type="ORF">SETTUDRAFT_105748</name>
</gene>
<dbReference type="GeneID" id="19395123"/>
<protein>
    <submittedName>
        <fullName evidence="2">Glycosyltransferase family 8 protein</fullName>
    </submittedName>
</protein>
<dbReference type="Gene3D" id="3.90.550.10">
    <property type="entry name" value="Spore Coat Polysaccharide Biosynthesis Protein SpsA, Chain A"/>
    <property type="match status" value="1"/>
</dbReference>
<dbReference type="SUPFAM" id="SSF53448">
    <property type="entry name" value="Nucleotide-diphospho-sugar transferases"/>
    <property type="match status" value="1"/>
</dbReference>
<reference evidence="2 3" key="1">
    <citation type="journal article" date="2012" name="PLoS Pathog.">
        <title>Diverse lifestyles and strategies of plant pathogenesis encoded in the genomes of eighteen Dothideomycetes fungi.</title>
        <authorList>
            <person name="Ohm R.A."/>
            <person name="Feau N."/>
            <person name="Henrissat B."/>
            <person name="Schoch C.L."/>
            <person name="Horwitz B.A."/>
            <person name="Barry K.W."/>
            <person name="Condon B.J."/>
            <person name="Copeland A.C."/>
            <person name="Dhillon B."/>
            <person name="Glaser F."/>
            <person name="Hesse C.N."/>
            <person name="Kosti I."/>
            <person name="LaButti K."/>
            <person name="Lindquist E.A."/>
            <person name="Lucas S."/>
            <person name="Salamov A.A."/>
            <person name="Bradshaw R.E."/>
            <person name="Ciuffetti L."/>
            <person name="Hamelin R.C."/>
            <person name="Kema G.H.J."/>
            <person name="Lawrence C."/>
            <person name="Scott J.A."/>
            <person name="Spatafora J.W."/>
            <person name="Turgeon B.G."/>
            <person name="de Wit P.J.G.M."/>
            <person name="Zhong S."/>
            <person name="Goodwin S.B."/>
            <person name="Grigoriev I.V."/>
        </authorList>
    </citation>
    <scope>NUCLEOTIDE SEQUENCE [LARGE SCALE GENOMIC DNA]</scope>
    <source>
        <strain evidence="3">28A</strain>
    </source>
</reference>
<name>R0KNC2_EXST2</name>
<keyword evidence="3" id="KW-1185">Reference proteome</keyword>
<sequence length="354" mass="40650">MPTVDSAKWPKFGSSETTHETKHGTIHTGLATDIANDLDDNETNAESAPEGSFFTDSAKPSSPVESTHATAASTSPQHTPTLAFATFLTGQATDDTYFNLTRTLAYQFLQAPDTRILNPDITFIVLCGRKLPESKREILRKDGATVIGVEDVPVPSWIQTVVPRWSEQFTKLRVFQQTQYKRILYMDADYLLMKRMDDIFNESIVRQLTPTLFDRKDQIPEDEEPLPAEWLFSARSENGMTGSFDHFVPPLPTVTANAGFFLIAPQQSLFDYFMRVMQLEGRFRTTFMEQDMLNYVFRREGPMPWRELDWKWSANFANQRDVDNGVHALHGKFWAEGPQAVRDRWRNIMDQMEW</sequence>
<dbReference type="RefSeq" id="XP_008023198.1">
    <property type="nucleotide sequence ID" value="XM_008025007.1"/>
</dbReference>
<dbReference type="EMBL" id="KB908515">
    <property type="protein sequence ID" value="EOA89417.1"/>
    <property type="molecule type" value="Genomic_DNA"/>
</dbReference>
<organism evidence="2 3">
    <name type="scientific">Exserohilum turcicum (strain 28A)</name>
    <name type="common">Northern leaf blight fungus</name>
    <name type="synonym">Setosphaeria turcica</name>
    <dbReference type="NCBI Taxonomy" id="671987"/>
    <lineage>
        <taxon>Eukaryota</taxon>
        <taxon>Fungi</taxon>
        <taxon>Dikarya</taxon>
        <taxon>Ascomycota</taxon>
        <taxon>Pezizomycotina</taxon>
        <taxon>Dothideomycetes</taxon>
        <taxon>Pleosporomycetidae</taxon>
        <taxon>Pleosporales</taxon>
        <taxon>Pleosporineae</taxon>
        <taxon>Pleosporaceae</taxon>
        <taxon>Exserohilum</taxon>
    </lineage>
</organism>
<feature type="compositionally biased region" description="Polar residues" evidence="1">
    <location>
        <begin position="54"/>
        <end position="76"/>
    </location>
</feature>
<evidence type="ECO:0000313" key="2">
    <source>
        <dbReference type="EMBL" id="EOA89417.1"/>
    </source>
</evidence>
<dbReference type="PANTHER" id="PTHR11183">
    <property type="entry name" value="GLYCOGENIN SUBFAMILY MEMBER"/>
    <property type="match status" value="1"/>
</dbReference>
<dbReference type="InterPro" id="IPR050587">
    <property type="entry name" value="GNT1/Glycosyltrans_8"/>
</dbReference>